<dbReference type="Proteomes" id="UP000252139">
    <property type="component" value="Unassembled WGS sequence"/>
</dbReference>
<dbReference type="EMBL" id="PJQL01000816">
    <property type="protein sequence ID" value="RCH92522.1"/>
    <property type="molecule type" value="Genomic_DNA"/>
</dbReference>
<proteinExistence type="predicted"/>
<keyword evidence="2" id="KW-1185">Reference proteome</keyword>
<evidence type="ECO:0000313" key="2">
    <source>
        <dbReference type="Proteomes" id="UP000252139"/>
    </source>
</evidence>
<comment type="caution">
    <text evidence="1">The sequence shown here is derived from an EMBL/GenBank/DDBJ whole genome shotgun (WGS) entry which is preliminary data.</text>
</comment>
<evidence type="ECO:0000313" key="1">
    <source>
        <dbReference type="EMBL" id="RCH92522.1"/>
    </source>
</evidence>
<protein>
    <submittedName>
        <fullName evidence="1">Uncharacterized protein</fullName>
    </submittedName>
</protein>
<accession>A0A367JRE0</accession>
<dbReference type="AlphaFoldDB" id="A0A367JRE0"/>
<reference evidence="1 2" key="1">
    <citation type="journal article" date="2018" name="G3 (Bethesda)">
        <title>Phylogenetic and Phylogenomic Definition of Rhizopus Species.</title>
        <authorList>
            <person name="Gryganskyi A.P."/>
            <person name="Golan J."/>
            <person name="Dolatabadi S."/>
            <person name="Mondo S."/>
            <person name="Robb S."/>
            <person name="Idnurm A."/>
            <person name="Muszewska A."/>
            <person name="Steczkiewicz K."/>
            <person name="Masonjones S."/>
            <person name="Liao H.L."/>
            <person name="Gajdeczka M.T."/>
            <person name="Anike F."/>
            <person name="Vuek A."/>
            <person name="Anishchenko I.M."/>
            <person name="Voigt K."/>
            <person name="de Hoog G.S."/>
            <person name="Smith M.E."/>
            <person name="Heitman J."/>
            <person name="Vilgalys R."/>
            <person name="Stajich J.E."/>
        </authorList>
    </citation>
    <scope>NUCLEOTIDE SEQUENCE [LARGE SCALE GENOMIC DNA]</scope>
    <source>
        <strain evidence="1 2">CBS 357.93</strain>
    </source>
</reference>
<gene>
    <name evidence="1" type="ORF">CU097_012683</name>
</gene>
<sequence>MKRAVDYYLQANSKYGVEPILSIFCVDALYQEIKDDVAGNRLPEAYSYFCKPWAAECFIISQDSLKQVLTTPLDSLVALGLFFTNRCVSILDIPYTGDQTIQYLYALALHYHQIDAQDIVSLTSKLIDSQIIEYDRLVTLANTLNQPLLVQAVNEAKSRIYETKKKLR</sequence>
<dbReference type="OrthoDB" id="2283182at2759"/>
<dbReference type="STRING" id="86630.A0A367JRE0"/>
<name>A0A367JRE0_RHIAZ</name>
<organism evidence="1 2">
    <name type="scientific">Rhizopus azygosporus</name>
    <name type="common">Rhizopus microsporus var. azygosporus</name>
    <dbReference type="NCBI Taxonomy" id="86630"/>
    <lineage>
        <taxon>Eukaryota</taxon>
        <taxon>Fungi</taxon>
        <taxon>Fungi incertae sedis</taxon>
        <taxon>Mucoromycota</taxon>
        <taxon>Mucoromycotina</taxon>
        <taxon>Mucoromycetes</taxon>
        <taxon>Mucorales</taxon>
        <taxon>Mucorineae</taxon>
        <taxon>Rhizopodaceae</taxon>
        <taxon>Rhizopus</taxon>
    </lineage>
</organism>